<reference evidence="1 3" key="1">
    <citation type="submission" date="2018-06" db="EMBL/GenBank/DDBJ databases">
        <authorList>
            <consortium name="Pathogen Informatics"/>
            <person name="Doyle S."/>
        </authorList>
    </citation>
    <scope>NUCLEOTIDE SEQUENCE [LARGE SCALE GENOMIC DNA]</scope>
    <source>
        <strain evidence="1 3">NCTC13465</strain>
    </source>
</reference>
<proteinExistence type="predicted"/>
<evidence type="ECO:0000313" key="3">
    <source>
        <dbReference type="Proteomes" id="UP000251721"/>
    </source>
</evidence>
<evidence type="ECO:0000313" key="4">
    <source>
        <dbReference type="Proteomes" id="UP000282433"/>
    </source>
</evidence>
<gene>
    <name evidence="1" type="ORF">NCTC13465_05153</name>
    <name evidence="2" type="ORF">NCTC13635_04375</name>
</gene>
<accession>A0A2X3HJE6</accession>
<name>A0A2X3HJE6_KLEPN</name>
<sequence length="50" mass="5737">MKSLFRADVIEKEDDHIRGGCPCPLTGRDNLLESGLHYRGKSFRYLLNIT</sequence>
<dbReference type="EMBL" id="LR134162">
    <property type="protein sequence ID" value="VEB04372.1"/>
    <property type="molecule type" value="Genomic_DNA"/>
</dbReference>
<dbReference type="EMBL" id="UAWQ01000019">
    <property type="protein sequence ID" value="SQC48939.1"/>
    <property type="molecule type" value="Genomic_DNA"/>
</dbReference>
<protein>
    <submittedName>
        <fullName evidence="1">Uncharacterized protein</fullName>
    </submittedName>
</protein>
<reference evidence="2 4" key="2">
    <citation type="submission" date="2018-12" db="EMBL/GenBank/DDBJ databases">
        <authorList>
            <consortium name="Pathogen Informatics"/>
        </authorList>
    </citation>
    <scope>NUCLEOTIDE SEQUENCE [LARGE SCALE GENOMIC DNA]</scope>
    <source>
        <strain evidence="2 4">NCTC13635</strain>
    </source>
</reference>
<dbReference type="Proteomes" id="UP000282433">
    <property type="component" value="Chromosome"/>
</dbReference>
<evidence type="ECO:0000313" key="1">
    <source>
        <dbReference type="EMBL" id="SQC48939.1"/>
    </source>
</evidence>
<dbReference type="AlphaFoldDB" id="A0A2X3HJE6"/>
<dbReference type="Proteomes" id="UP000251721">
    <property type="component" value="Unassembled WGS sequence"/>
</dbReference>
<evidence type="ECO:0000313" key="2">
    <source>
        <dbReference type="EMBL" id="VEB04372.1"/>
    </source>
</evidence>
<organism evidence="1 3">
    <name type="scientific">Klebsiella pneumoniae</name>
    <dbReference type="NCBI Taxonomy" id="573"/>
    <lineage>
        <taxon>Bacteria</taxon>
        <taxon>Pseudomonadati</taxon>
        <taxon>Pseudomonadota</taxon>
        <taxon>Gammaproteobacteria</taxon>
        <taxon>Enterobacterales</taxon>
        <taxon>Enterobacteriaceae</taxon>
        <taxon>Klebsiella/Raoultella group</taxon>
        <taxon>Klebsiella</taxon>
        <taxon>Klebsiella pneumoniae complex</taxon>
    </lineage>
</organism>